<comment type="similarity">
    <text evidence="8">Belongs to the ZipA family.</text>
</comment>
<name>A0ABU2WH37_9GAMM</name>
<reference evidence="12 13" key="1">
    <citation type="submission" date="2023-09" db="EMBL/GenBank/DDBJ databases">
        <authorList>
            <person name="Rey-Velasco X."/>
        </authorList>
    </citation>
    <scope>NUCLEOTIDE SEQUENCE [LARGE SCALE GENOMIC DNA]</scope>
    <source>
        <strain evidence="12 13">W345</strain>
    </source>
</reference>
<keyword evidence="13" id="KW-1185">Reference proteome</keyword>
<evidence type="ECO:0000256" key="1">
    <source>
        <dbReference type="ARBA" id="ARBA00022475"/>
    </source>
</evidence>
<sequence length="300" mass="32154">MSSLHLSLLILAIAVLIALYLIGRHKANADRPKPSRKRRKREVSGSVKTPPHAAEAADQMDLWKKAPGNGATGGEASGSGTGFDEFGVGQPRRRGEPRLDPILTGQRAAAVAPEPVADSEPDLPPVQPEYIEEPAVPPEAVAEAPVPATPEPPEPPKAIDEKIVAFYIAEREGTYIDGVQIHRALQSAGLRYGDKMKIYERVASDAQGRSKTVFGVASLLKPGHLDPAEASEFSTPGLSMFMVLPGPVAAEQAYEDFLDTGRELAEALNAQLYDTKRAPLTEALAAQLRTEVQGWATDNE</sequence>
<dbReference type="Proteomes" id="UP001254608">
    <property type="component" value="Unassembled WGS sequence"/>
</dbReference>
<dbReference type="SMART" id="SM00771">
    <property type="entry name" value="ZipA_C"/>
    <property type="match status" value="1"/>
</dbReference>
<dbReference type="PANTHER" id="PTHR38685">
    <property type="entry name" value="CELL DIVISION PROTEIN ZIPA"/>
    <property type="match status" value="1"/>
</dbReference>
<feature type="compositionally biased region" description="Gly residues" evidence="10">
    <location>
        <begin position="70"/>
        <end position="81"/>
    </location>
</feature>
<evidence type="ECO:0000256" key="7">
    <source>
        <dbReference type="ARBA" id="ARBA00023306"/>
    </source>
</evidence>
<evidence type="ECO:0000256" key="8">
    <source>
        <dbReference type="RuleBase" id="RU003612"/>
    </source>
</evidence>
<proteinExistence type="inferred from homology"/>
<evidence type="ECO:0000256" key="9">
    <source>
        <dbReference type="RuleBase" id="RU003613"/>
    </source>
</evidence>
<accession>A0ABU2WH37</accession>
<evidence type="ECO:0000313" key="13">
    <source>
        <dbReference type="Proteomes" id="UP001254608"/>
    </source>
</evidence>
<dbReference type="InterPro" id="IPR007449">
    <property type="entry name" value="ZipA_FtsZ-bd_C"/>
</dbReference>
<dbReference type="RefSeq" id="WP_311364576.1">
    <property type="nucleotide sequence ID" value="NZ_JAVRIC010000008.1"/>
</dbReference>
<comment type="caution">
    <text evidence="12">The sequence shown here is derived from an EMBL/GenBank/DDBJ whole genome shotgun (WGS) entry which is preliminary data.</text>
</comment>
<keyword evidence="1 9" id="KW-1003">Cell membrane</keyword>
<evidence type="ECO:0000313" key="12">
    <source>
        <dbReference type="EMBL" id="MDT0497182.1"/>
    </source>
</evidence>
<dbReference type="InterPro" id="IPR036765">
    <property type="entry name" value="ZipA_FtsZ-bd_C_sf"/>
</dbReference>
<dbReference type="Pfam" id="PF04354">
    <property type="entry name" value="ZipA_C"/>
    <property type="match status" value="1"/>
</dbReference>
<feature type="domain" description="ZipA C-terminal FtsZ-binding" evidence="11">
    <location>
        <begin position="160"/>
        <end position="292"/>
    </location>
</feature>
<keyword evidence="6 9" id="KW-0472">Membrane</keyword>
<dbReference type="GO" id="GO:0051301">
    <property type="term" value="P:cell division"/>
    <property type="evidence" value="ECO:0007669"/>
    <property type="project" value="UniProtKB-KW"/>
</dbReference>
<keyword evidence="7 8" id="KW-0131">Cell cycle</keyword>
<feature type="region of interest" description="Disordered" evidence="10">
    <location>
        <begin position="28"/>
        <end position="99"/>
    </location>
</feature>
<comment type="subcellular location">
    <subcellularLocation>
        <location evidence="9">Cell inner membrane</location>
        <topology evidence="9">Single-pass type I membrane protein</topology>
    </subcellularLocation>
</comment>
<organism evidence="12 13">
    <name type="scientific">Banduia mediterranea</name>
    <dbReference type="NCBI Taxonomy" id="3075609"/>
    <lineage>
        <taxon>Bacteria</taxon>
        <taxon>Pseudomonadati</taxon>
        <taxon>Pseudomonadota</taxon>
        <taxon>Gammaproteobacteria</taxon>
        <taxon>Nevskiales</taxon>
        <taxon>Algiphilaceae</taxon>
        <taxon>Banduia</taxon>
    </lineage>
</organism>
<dbReference type="InterPro" id="IPR011919">
    <property type="entry name" value="Cell_div_ZipA"/>
</dbReference>
<evidence type="ECO:0000256" key="3">
    <source>
        <dbReference type="ARBA" id="ARBA00022618"/>
    </source>
</evidence>
<gene>
    <name evidence="12" type="ORF">RM530_07360</name>
</gene>
<dbReference type="SUPFAM" id="SSF64383">
    <property type="entry name" value="Cell-division protein ZipA, C-terminal domain"/>
    <property type="match status" value="1"/>
</dbReference>
<dbReference type="EMBL" id="JAVRIC010000008">
    <property type="protein sequence ID" value="MDT0497182.1"/>
    <property type="molecule type" value="Genomic_DNA"/>
</dbReference>
<evidence type="ECO:0000256" key="6">
    <source>
        <dbReference type="ARBA" id="ARBA00023136"/>
    </source>
</evidence>
<protein>
    <recommendedName>
        <fullName evidence="8">Cell division protein ZipA</fullName>
    </recommendedName>
</protein>
<keyword evidence="4 9" id="KW-0812">Transmembrane</keyword>
<keyword evidence="3 8" id="KW-0132">Cell division</keyword>
<comment type="function">
    <text evidence="8">Essential cell division protein that stabilizes the FtsZ protofilaments by cross-linking them and that serves as a cytoplasmic membrane anchor for the Z ring. Also required for the recruitment to the septal ring of downstream cell division proteins.</text>
</comment>
<dbReference type="Gene3D" id="3.30.1400.10">
    <property type="entry name" value="ZipA, C-terminal FtsZ-binding domain"/>
    <property type="match status" value="1"/>
</dbReference>
<keyword evidence="2 9" id="KW-0997">Cell inner membrane</keyword>
<keyword evidence="5" id="KW-1133">Transmembrane helix</keyword>
<evidence type="ECO:0000256" key="4">
    <source>
        <dbReference type="ARBA" id="ARBA00022692"/>
    </source>
</evidence>
<evidence type="ECO:0000256" key="5">
    <source>
        <dbReference type="ARBA" id="ARBA00022989"/>
    </source>
</evidence>
<evidence type="ECO:0000259" key="11">
    <source>
        <dbReference type="SMART" id="SM00771"/>
    </source>
</evidence>
<evidence type="ECO:0000256" key="10">
    <source>
        <dbReference type="SAM" id="MobiDB-lite"/>
    </source>
</evidence>
<dbReference type="PANTHER" id="PTHR38685:SF1">
    <property type="entry name" value="CELL DIVISION PROTEIN ZIPA"/>
    <property type="match status" value="1"/>
</dbReference>
<evidence type="ECO:0000256" key="2">
    <source>
        <dbReference type="ARBA" id="ARBA00022519"/>
    </source>
</evidence>